<dbReference type="AlphaFoldDB" id="A0A4Y2H0Q6"/>
<proteinExistence type="predicted"/>
<reference evidence="1 2" key="1">
    <citation type="journal article" date="2019" name="Sci. Rep.">
        <title>Orb-weaving spider Araneus ventricosus genome elucidates the spidroin gene catalogue.</title>
        <authorList>
            <person name="Kono N."/>
            <person name="Nakamura H."/>
            <person name="Ohtoshi R."/>
            <person name="Moran D.A.P."/>
            <person name="Shinohara A."/>
            <person name="Yoshida Y."/>
            <person name="Fujiwara M."/>
            <person name="Mori M."/>
            <person name="Tomita M."/>
            <person name="Arakawa K."/>
        </authorList>
    </citation>
    <scope>NUCLEOTIDE SEQUENCE [LARGE SCALE GENOMIC DNA]</scope>
</reference>
<gene>
    <name evidence="1" type="ORF">AVEN_183577_1</name>
</gene>
<protein>
    <submittedName>
        <fullName evidence="1">Uncharacterized protein</fullName>
    </submittedName>
</protein>
<dbReference type="Gene3D" id="3.30.420.10">
    <property type="entry name" value="Ribonuclease H-like superfamily/Ribonuclease H"/>
    <property type="match status" value="1"/>
</dbReference>
<dbReference type="EMBL" id="BGPR01001648">
    <property type="protein sequence ID" value="GBM58749.1"/>
    <property type="molecule type" value="Genomic_DNA"/>
</dbReference>
<dbReference type="PANTHER" id="PTHR47326:SF1">
    <property type="entry name" value="HTH PSQ-TYPE DOMAIN-CONTAINING PROTEIN"/>
    <property type="match status" value="1"/>
</dbReference>
<organism evidence="1 2">
    <name type="scientific">Araneus ventricosus</name>
    <name type="common">Orbweaver spider</name>
    <name type="synonym">Epeira ventricosa</name>
    <dbReference type="NCBI Taxonomy" id="182803"/>
    <lineage>
        <taxon>Eukaryota</taxon>
        <taxon>Metazoa</taxon>
        <taxon>Ecdysozoa</taxon>
        <taxon>Arthropoda</taxon>
        <taxon>Chelicerata</taxon>
        <taxon>Arachnida</taxon>
        <taxon>Araneae</taxon>
        <taxon>Araneomorphae</taxon>
        <taxon>Entelegynae</taxon>
        <taxon>Araneoidea</taxon>
        <taxon>Araneidae</taxon>
        <taxon>Araneus</taxon>
    </lineage>
</organism>
<evidence type="ECO:0000313" key="1">
    <source>
        <dbReference type="EMBL" id="GBM58749.1"/>
    </source>
</evidence>
<dbReference type="InterPro" id="IPR036397">
    <property type="entry name" value="RNaseH_sf"/>
</dbReference>
<dbReference type="Proteomes" id="UP000499080">
    <property type="component" value="Unassembled WGS sequence"/>
</dbReference>
<dbReference type="GO" id="GO:0003676">
    <property type="term" value="F:nucleic acid binding"/>
    <property type="evidence" value="ECO:0007669"/>
    <property type="project" value="InterPro"/>
</dbReference>
<comment type="caution">
    <text evidence="1">The sequence shown here is derived from an EMBL/GenBank/DDBJ whole genome shotgun (WGS) entry which is preliminary data.</text>
</comment>
<dbReference type="PANTHER" id="PTHR47326">
    <property type="entry name" value="TRANSPOSABLE ELEMENT TC3 TRANSPOSASE-LIKE PROTEIN"/>
    <property type="match status" value="1"/>
</dbReference>
<name>A0A4Y2H0Q6_ARAVE</name>
<accession>A0A4Y2H0Q6</accession>
<keyword evidence="2" id="KW-1185">Reference proteome</keyword>
<evidence type="ECO:0000313" key="2">
    <source>
        <dbReference type="Proteomes" id="UP000499080"/>
    </source>
</evidence>
<sequence length="141" mass="16171">MKQAMEDDDDLGALIFRDEVTFHLSGKVNRHIVRVWGTELPHVIVKQERDSPKVNVFCAISKRKLYGPFFFIEQAVTGFAYLDMLQLLLFPQLTPRLSTGRGSTSLEHNCPLLNRELPHRCIVRAGLLVWMMFLCCQGPQI</sequence>